<dbReference type="Gramene" id="KZM90777">
    <property type="protein sequence ID" value="KZM90777"/>
    <property type="gene ID" value="DCAR_021858"/>
</dbReference>
<accession>A0A164VS79</accession>
<proteinExistence type="predicted"/>
<keyword evidence="2" id="KW-1185">Reference proteome</keyword>
<organism evidence="1 2">
    <name type="scientific">Daucus carota subsp. sativus</name>
    <name type="common">Carrot</name>
    <dbReference type="NCBI Taxonomy" id="79200"/>
    <lineage>
        <taxon>Eukaryota</taxon>
        <taxon>Viridiplantae</taxon>
        <taxon>Streptophyta</taxon>
        <taxon>Embryophyta</taxon>
        <taxon>Tracheophyta</taxon>
        <taxon>Spermatophyta</taxon>
        <taxon>Magnoliopsida</taxon>
        <taxon>eudicotyledons</taxon>
        <taxon>Gunneridae</taxon>
        <taxon>Pentapetalae</taxon>
        <taxon>asterids</taxon>
        <taxon>campanulids</taxon>
        <taxon>Apiales</taxon>
        <taxon>Apiaceae</taxon>
        <taxon>Apioideae</taxon>
        <taxon>Scandiceae</taxon>
        <taxon>Daucinae</taxon>
        <taxon>Daucus</taxon>
        <taxon>Daucus sect. Daucus</taxon>
    </lineage>
</organism>
<reference evidence="1" key="1">
    <citation type="journal article" date="2016" name="Nat. Genet.">
        <title>A high-quality carrot genome assembly provides new insights into carotenoid accumulation and asterid genome evolution.</title>
        <authorList>
            <person name="Iorizzo M."/>
            <person name="Ellison S."/>
            <person name="Senalik D."/>
            <person name="Zeng P."/>
            <person name="Satapoomin P."/>
            <person name="Huang J."/>
            <person name="Bowman M."/>
            <person name="Iovene M."/>
            <person name="Sanseverino W."/>
            <person name="Cavagnaro P."/>
            <person name="Yildiz M."/>
            <person name="Macko-Podgorni A."/>
            <person name="Moranska E."/>
            <person name="Grzebelus E."/>
            <person name="Grzebelus D."/>
            <person name="Ashrafi H."/>
            <person name="Zheng Z."/>
            <person name="Cheng S."/>
            <person name="Spooner D."/>
            <person name="Van Deynze A."/>
            <person name="Simon P."/>
        </authorList>
    </citation>
    <scope>NUCLEOTIDE SEQUENCE</scope>
    <source>
        <tissue evidence="1">Leaf</tissue>
    </source>
</reference>
<gene>
    <name evidence="1" type="ORF">DCAR_0624338</name>
</gene>
<evidence type="ECO:0000313" key="2">
    <source>
        <dbReference type="Proteomes" id="UP000077755"/>
    </source>
</evidence>
<sequence length="59" mass="6914">MEYNDEYMNAGYGAFSFEEDPLSEDENEDIHHAVEHFIFESNSSELSFEEQEVQEHPAL</sequence>
<dbReference type="AlphaFoldDB" id="A0A164VS79"/>
<protein>
    <submittedName>
        <fullName evidence="1">Uncharacterized protein</fullName>
    </submittedName>
</protein>
<dbReference type="EMBL" id="CP093348">
    <property type="protein sequence ID" value="WOH04926.1"/>
    <property type="molecule type" value="Genomic_DNA"/>
</dbReference>
<reference evidence="1" key="2">
    <citation type="submission" date="2022-03" db="EMBL/GenBank/DDBJ databases">
        <title>Draft title - Genomic analysis of global carrot germplasm unveils the trajectory of domestication and the origin of high carotenoid orange carrot.</title>
        <authorList>
            <person name="Iorizzo M."/>
            <person name="Ellison S."/>
            <person name="Senalik D."/>
            <person name="Macko-Podgorni A."/>
            <person name="Grzebelus D."/>
            <person name="Bostan H."/>
            <person name="Rolling W."/>
            <person name="Curaba J."/>
            <person name="Simon P."/>
        </authorList>
    </citation>
    <scope>NUCLEOTIDE SEQUENCE</scope>
    <source>
        <tissue evidence="1">Leaf</tissue>
    </source>
</reference>
<name>A0A164VS79_DAUCS</name>
<dbReference type="Proteomes" id="UP000077755">
    <property type="component" value="Chromosome 6"/>
</dbReference>
<evidence type="ECO:0000313" key="1">
    <source>
        <dbReference type="EMBL" id="WOH04926.1"/>
    </source>
</evidence>